<name>V4J5U5_PSEL2</name>
<feature type="domain" description="GP-PDE" evidence="1">
    <location>
        <begin position="49"/>
        <end position="307"/>
    </location>
</feature>
<dbReference type="Gene3D" id="3.20.20.190">
    <property type="entry name" value="Phosphatidylinositol (PI) phosphodiesterase"/>
    <property type="match status" value="1"/>
</dbReference>
<sequence length="313" mass="35187">MKHWAVRISVLILIILVARQPDLELDHQGKIISYKGLVQPTDYSGVTNETCTARRLASVEHPYIENTIPAIGKAFKLGADTVHLNIHATTDKQLAVFHDWTLDCRTNGEGVTSKQTMEHLRTLDAGYGYRVGEEETYPLRGKGVGLIPSLADVLEQFPEKSFLLNLKTAGPDAVEVLKSHLEKLSEAQRNRLSFIGLQSVSEGIIEKFPNQKTYSKEVGKRCLVKYIFIGWSRYYPKSCANTTLVLPEQFGRILWGWPDQFAARAQQNGSEVYLYQTKQPYSKESDFRKQGIGLFTADMYGLAEAAKSQEANK</sequence>
<dbReference type="SUPFAM" id="SSF51695">
    <property type="entry name" value="PLC-like phosphodiesterases"/>
    <property type="match status" value="1"/>
</dbReference>
<comment type="caution">
    <text evidence="2">The sequence shown here is derived from an EMBL/GenBank/DDBJ whole genome shotgun (WGS) entry which is preliminary data.</text>
</comment>
<accession>V4J5U5</accession>
<dbReference type="PANTHER" id="PTHR43805:SF1">
    <property type="entry name" value="GP-PDE DOMAIN-CONTAINING PROTEIN"/>
    <property type="match status" value="1"/>
</dbReference>
<reference evidence="2 3" key="1">
    <citation type="submission" date="2013-07" db="EMBL/GenBank/DDBJ databases">
        <title>Draft genome sequence of Pseudoalteromonas luteoviolacea 2ta16.</title>
        <authorList>
            <person name="Allen E.E."/>
            <person name="Azam F."/>
            <person name="Podell S."/>
        </authorList>
    </citation>
    <scope>NUCLEOTIDE SEQUENCE [LARGE SCALE GENOMIC DNA]</scope>
    <source>
        <strain evidence="2 3">2ta16</strain>
    </source>
</reference>
<organism evidence="2 3">
    <name type="scientific">Pseudoalteromonas luteoviolacea (strain 2ta16)</name>
    <dbReference type="NCBI Taxonomy" id="1353533"/>
    <lineage>
        <taxon>Bacteria</taxon>
        <taxon>Pseudomonadati</taxon>
        <taxon>Pseudomonadota</taxon>
        <taxon>Gammaproteobacteria</taxon>
        <taxon>Alteromonadales</taxon>
        <taxon>Pseudoalteromonadaceae</taxon>
        <taxon>Pseudoalteromonas</taxon>
    </lineage>
</organism>
<proteinExistence type="predicted"/>
<dbReference type="GO" id="GO:0006629">
    <property type="term" value="P:lipid metabolic process"/>
    <property type="evidence" value="ECO:0007669"/>
    <property type="project" value="InterPro"/>
</dbReference>
<dbReference type="EMBL" id="AUSV01000134">
    <property type="protein sequence ID" value="ESP90712.1"/>
    <property type="molecule type" value="Genomic_DNA"/>
</dbReference>
<protein>
    <submittedName>
        <fullName evidence="2">Glycerophosphoryl diester phosphodiesterase</fullName>
    </submittedName>
</protein>
<dbReference type="RefSeq" id="WP_023402069.1">
    <property type="nucleotide sequence ID" value="NZ_AUSV01000134.1"/>
</dbReference>
<evidence type="ECO:0000313" key="3">
    <source>
        <dbReference type="Proteomes" id="UP000017820"/>
    </source>
</evidence>
<dbReference type="Proteomes" id="UP000017820">
    <property type="component" value="Unassembled WGS sequence"/>
</dbReference>
<dbReference type="PATRIC" id="fig|1353533.3.peg.5254"/>
<dbReference type="AlphaFoldDB" id="V4J5U5"/>
<dbReference type="PANTHER" id="PTHR43805">
    <property type="entry name" value="GLYCEROPHOSPHORYL DIESTER PHOSPHODIESTERASE"/>
    <property type="match status" value="1"/>
</dbReference>
<dbReference type="PROSITE" id="PS51704">
    <property type="entry name" value="GP_PDE"/>
    <property type="match status" value="1"/>
</dbReference>
<dbReference type="InterPro" id="IPR017946">
    <property type="entry name" value="PLC-like_Pdiesterase_TIM-brl"/>
</dbReference>
<evidence type="ECO:0000313" key="2">
    <source>
        <dbReference type="EMBL" id="ESP90712.1"/>
    </source>
</evidence>
<dbReference type="Pfam" id="PF03009">
    <property type="entry name" value="GDPD"/>
    <property type="match status" value="1"/>
</dbReference>
<dbReference type="GO" id="GO:0008081">
    <property type="term" value="F:phosphoric diester hydrolase activity"/>
    <property type="evidence" value="ECO:0007669"/>
    <property type="project" value="InterPro"/>
</dbReference>
<gene>
    <name evidence="2" type="ORF">PL2TA16_01816</name>
</gene>
<dbReference type="InterPro" id="IPR030395">
    <property type="entry name" value="GP_PDE_dom"/>
</dbReference>
<evidence type="ECO:0000259" key="1">
    <source>
        <dbReference type="PROSITE" id="PS51704"/>
    </source>
</evidence>